<comment type="catalytic activity">
    <reaction evidence="1 8">
        <text>a phosphate monoester + H2O = an alcohol + phosphate</text>
        <dbReference type="Rhea" id="RHEA:15017"/>
        <dbReference type="ChEBI" id="CHEBI:15377"/>
        <dbReference type="ChEBI" id="CHEBI:30879"/>
        <dbReference type="ChEBI" id="CHEBI:43474"/>
        <dbReference type="ChEBI" id="CHEBI:67140"/>
        <dbReference type="EC" id="3.1.3.2"/>
    </reaction>
</comment>
<name>A0A1I0N4V8_9BACT</name>
<organism evidence="11 12">
    <name type="scientific">Prevotella aff. ruminicola Tc2-24</name>
    <dbReference type="NCBI Taxonomy" id="81582"/>
    <lineage>
        <taxon>Bacteria</taxon>
        <taxon>Pseudomonadati</taxon>
        <taxon>Bacteroidota</taxon>
        <taxon>Bacteroidia</taxon>
        <taxon>Bacteroidales</taxon>
        <taxon>Prevotellaceae</taxon>
        <taxon>Prevotella</taxon>
    </lineage>
</organism>
<dbReference type="SMART" id="SM00014">
    <property type="entry name" value="acidPPc"/>
    <property type="match status" value="1"/>
</dbReference>
<dbReference type="PIRSF" id="PIRSF000897">
    <property type="entry name" value="Acid_Ptase_ClsA"/>
    <property type="match status" value="1"/>
</dbReference>
<evidence type="ECO:0000256" key="8">
    <source>
        <dbReference type="PIRNR" id="PIRNR000897"/>
    </source>
</evidence>
<dbReference type="PRINTS" id="PR00483">
    <property type="entry name" value="BACPHPHTASE"/>
</dbReference>
<evidence type="ECO:0000256" key="7">
    <source>
        <dbReference type="ARBA" id="ARBA00022801"/>
    </source>
</evidence>
<dbReference type="InterPro" id="IPR036938">
    <property type="entry name" value="PAP2/HPO_sf"/>
</dbReference>
<comment type="similarity">
    <text evidence="3 8">Belongs to the class A bacterial acid phosphatase family.</text>
</comment>
<evidence type="ECO:0000256" key="1">
    <source>
        <dbReference type="ARBA" id="ARBA00000032"/>
    </source>
</evidence>
<dbReference type="EMBL" id="FOIQ01000002">
    <property type="protein sequence ID" value="SEV96094.1"/>
    <property type="molecule type" value="Genomic_DNA"/>
</dbReference>
<keyword evidence="6" id="KW-0574">Periplasm</keyword>
<dbReference type="Pfam" id="PF01569">
    <property type="entry name" value="PAP2"/>
    <property type="match status" value="1"/>
</dbReference>
<accession>A0A1I0N4V8</accession>
<evidence type="ECO:0000313" key="11">
    <source>
        <dbReference type="EMBL" id="SEV96094.1"/>
    </source>
</evidence>
<evidence type="ECO:0000256" key="2">
    <source>
        <dbReference type="ARBA" id="ARBA00004418"/>
    </source>
</evidence>
<feature type="domain" description="Phosphatidic acid phosphatase type 2/haloperoxidase" evidence="10">
    <location>
        <begin position="108"/>
        <end position="220"/>
    </location>
</feature>
<protein>
    <recommendedName>
        <fullName evidence="4 8">Acid phosphatase</fullName>
        <ecNumber evidence="4 8">3.1.3.2</ecNumber>
    </recommendedName>
</protein>
<dbReference type="GO" id="GO:0030288">
    <property type="term" value="C:outer membrane-bounded periplasmic space"/>
    <property type="evidence" value="ECO:0007669"/>
    <property type="project" value="InterPro"/>
</dbReference>
<evidence type="ECO:0000256" key="4">
    <source>
        <dbReference type="ARBA" id="ARBA00012646"/>
    </source>
</evidence>
<proteinExistence type="inferred from homology"/>
<dbReference type="Gene3D" id="1.20.144.10">
    <property type="entry name" value="Phosphatidic acid phosphatase type 2/haloperoxidase"/>
    <property type="match status" value="1"/>
</dbReference>
<evidence type="ECO:0000313" key="12">
    <source>
        <dbReference type="Proteomes" id="UP000199373"/>
    </source>
</evidence>
<dbReference type="SUPFAM" id="SSF48317">
    <property type="entry name" value="Acid phosphatase/Vanadium-dependent haloperoxidase"/>
    <property type="match status" value="1"/>
</dbReference>
<evidence type="ECO:0000256" key="9">
    <source>
        <dbReference type="SAM" id="SignalP"/>
    </source>
</evidence>
<reference evidence="11 12" key="1">
    <citation type="submission" date="2016-10" db="EMBL/GenBank/DDBJ databases">
        <authorList>
            <person name="de Groot N.N."/>
        </authorList>
    </citation>
    <scope>NUCLEOTIDE SEQUENCE [LARGE SCALE GENOMIC DNA]</scope>
    <source>
        <strain evidence="11 12">TC2-24</strain>
    </source>
</reference>
<dbReference type="PROSITE" id="PS01157">
    <property type="entry name" value="ACID_PHOSPH_CL_A"/>
    <property type="match status" value="1"/>
</dbReference>
<keyword evidence="5 9" id="KW-0732">Signal</keyword>
<keyword evidence="7 8" id="KW-0378">Hydrolase</keyword>
<dbReference type="RefSeq" id="WP_091901666.1">
    <property type="nucleotide sequence ID" value="NZ_FOIQ01000002.1"/>
</dbReference>
<evidence type="ECO:0000259" key="10">
    <source>
        <dbReference type="SMART" id="SM00014"/>
    </source>
</evidence>
<dbReference type="Proteomes" id="UP000199373">
    <property type="component" value="Unassembled WGS sequence"/>
</dbReference>
<evidence type="ECO:0000256" key="5">
    <source>
        <dbReference type="ARBA" id="ARBA00022729"/>
    </source>
</evidence>
<gene>
    <name evidence="11" type="ORF">SAMN04487850_0972</name>
</gene>
<dbReference type="GO" id="GO:0003993">
    <property type="term" value="F:acid phosphatase activity"/>
    <property type="evidence" value="ECO:0007669"/>
    <property type="project" value="UniProtKB-EC"/>
</dbReference>
<dbReference type="AlphaFoldDB" id="A0A1I0N4V8"/>
<dbReference type="CDD" id="cd03397">
    <property type="entry name" value="PAP2_acid_phosphatase"/>
    <property type="match status" value="1"/>
</dbReference>
<evidence type="ECO:0000256" key="6">
    <source>
        <dbReference type="ARBA" id="ARBA00022764"/>
    </source>
</evidence>
<feature type="chain" id="PRO_5011503600" description="Acid phosphatase" evidence="9">
    <location>
        <begin position="20"/>
        <end position="261"/>
    </location>
</feature>
<comment type="subcellular location">
    <subcellularLocation>
        <location evidence="2">Periplasm</location>
    </subcellularLocation>
</comment>
<dbReference type="EC" id="3.1.3.2" evidence="4 8"/>
<dbReference type="InterPro" id="IPR001011">
    <property type="entry name" value="Acid_Pase_classA_bac"/>
</dbReference>
<dbReference type="InterPro" id="IPR018296">
    <property type="entry name" value="Acid_Pase_classA_bac_CS"/>
</dbReference>
<sequence>MKKIIILAALIIAAVSAQAQSDKSPVDAYFTTSEMPDMLKWCPAPPDTVGPHFAYDIMQYFWGKDMRNNKERAAIAIRDAVYGLDCIIREFSEPFGLKISKEETPEIYKVLREGTATCDSICTIPKRYYMRKRPFMRFNEPTLYPADEPHLRTNGSYPSGHTLLGWSSALLLSEINPDRADTILARGYMYGESRVIVGAHWQSDIDAARLAASAAYARLHTSERFLEQMRRARQEFRCKMGLATPAELKAYQKAQAKRVKK</sequence>
<dbReference type="InterPro" id="IPR000326">
    <property type="entry name" value="PAP2/HPO"/>
</dbReference>
<keyword evidence="12" id="KW-1185">Reference proteome</keyword>
<feature type="signal peptide" evidence="9">
    <location>
        <begin position="1"/>
        <end position="19"/>
    </location>
</feature>
<evidence type="ECO:0000256" key="3">
    <source>
        <dbReference type="ARBA" id="ARBA00009017"/>
    </source>
</evidence>